<dbReference type="HAMAP" id="MF_00101">
    <property type="entry name" value="AcpS"/>
    <property type="match status" value="1"/>
</dbReference>
<organism evidence="3 4">
    <name type="scientific">Tilletia horrida</name>
    <dbReference type="NCBI Taxonomy" id="155126"/>
    <lineage>
        <taxon>Eukaryota</taxon>
        <taxon>Fungi</taxon>
        <taxon>Dikarya</taxon>
        <taxon>Basidiomycota</taxon>
        <taxon>Ustilaginomycotina</taxon>
        <taxon>Exobasidiomycetes</taxon>
        <taxon>Tilletiales</taxon>
        <taxon>Tilletiaceae</taxon>
        <taxon>Tilletia</taxon>
    </lineage>
</organism>
<accession>A0AAN6JLU2</accession>
<gene>
    <name evidence="3" type="ORF">OC842_002212</name>
</gene>
<dbReference type="GO" id="GO:0008897">
    <property type="term" value="F:holo-[acyl-carrier-protein] synthase activity"/>
    <property type="evidence" value="ECO:0007669"/>
    <property type="project" value="InterPro"/>
</dbReference>
<dbReference type="InterPro" id="IPR037143">
    <property type="entry name" value="4-PPantetheinyl_Trfase_dom_sf"/>
</dbReference>
<feature type="domain" description="4'-phosphopantetheinyl transferase" evidence="2">
    <location>
        <begin position="113"/>
        <end position="202"/>
    </location>
</feature>
<dbReference type="GO" id="GO:0000287">
    <property type="term" value="F:magnesium ion binding"/>
    <property type="evidence" value="ECO:0007669"/>
    <property type="project" value="InterPro"/>
</dbReference>
<evidence type="ECO:0000259" key="2">
    <source>
        <dbReference type="Pfam" id="PF01648"/>
    </source>
</evidence>
<keyword evidence="4" id="KW-1185">Reference proteome</keyword>
<comment type="caution">
    <text evidence="3">The sequence shown here is derived from an EMBL/GenBank/DDBJ whole genome shotgun (WGS) entry which is preliminary data.</text>
</comment>
<dbReference type="SUPFAM" id="SSF56214">
    <property type="entry name" value="4'-phosphopantetheinyl transferase"/>
    <property type="match status" value="1"/>
</dbReference>
<reference evidence="3" key="1">
    <citation type="journal article" date="2023" name="PhytoFront">
        <title>Draft Genome Resources of Seven Strains of Tilletia horrida, Causal Agent of Kernel Smut of Rice.</title>
        <authorList>
            <person name="Khanal S."/>
            <person name="Antony Babu S."/>
            <person name="Zhou X.G."/>
        </authorList>
    </citation>
    <scope>NUCLEOTIDE SEQUENCE</scope>
    <source>
        <strain evidence="3">TX3</strain>
    </source>
</reference>
<evidence type="ECO:0000313" key="3">
    <source>
        <dbReference type="EMBL" id="KAK0535701.1"/>
    </source>
</evidence>
<dbReference type="EMBL" id="JAPDMQ010000090">
    <property type="protein sequence ID" value="KAK0535701.1"/>
    <property type="molecule type" value="Genomic_DNA"/>
</dbReference>
<dbReference type="AlphaFoldDB" id="A0AAN6JLU2"/>
<dbReference type="GO" id="GO:0006633">
    <property type="term" value="P:fatty acid biosynthetic process"/>
    <property type="evidence" value="ECO:0007669"/>
    <property type="project" value="InterPro"/>
</dbReference>
<dbReference type="InterPro" id="IPR002582">
    <property type="entry name" value="ACPS"/>
</dbReference>
<evidence type="ECO:0000256" key="1">
    <source>
        <dbReference type="ARBA" id="ARBA00022679"/>
    </source>
</evidence>
<proteinExistence type="inferred from homology"/>
<evidence type="ECO:0000313" key="4">
    <source>
        <dbReference type="Proteomes" id="UP001176521"/>
    </source>
</evidence>
<name>A0AAN6JLU2_9BASI</name>
<keyword evidence="1" id="KW-0808">Transferase</keyword>
<dbReference type="InterPro" id="IPR008278">
    <property type="entry name" value="4-PPantetheinyl_Trfase_dom"/>
</dbReference>
<dbReference type="Pfam" id="PF01648">
    <property type="entry name" value="ACPS"/>
    <property type="match status" value="1"/>
</dbReference>
<dbReference type="Gene3D" id="3.90.470.20">
    <property type="entry name" value="4'-phosphopantetheinyl transferase domain"/>
    <property type="match status" value="1"/>
</dbReference>
<dbReference type="Proteomes" id="UP001176521">
    <property type="component" value="Unassembled WGS sequence"/>
</dbReference>
<protein>
    <recommendedName>
        <fullName evidence="2">4'-phosphopantetheinyl transferase domain-containing protein</fullName>
    </recommendedName>
</protein>
<sequence>MTRVIRTRLERKTRRAAVNTDMLARRVLDALVMRRTARLVAALGLSDAFKTESRALTTFSNAPPQAAVPRFSDWPHDQSGVLGVGTDLIHVPRLRDLLVRQTQRERRGADDVRRSSGSIASGLARFSNRILTHAEREELAARQSSSHASTSADVDVSDETLRWLAVRWAAKEAAYKALFPHLTLRWKDVEIVKANVANGGSHLQSKKPCLQLLPSALGAAPLRPPRLHLSISHDGDFVLAFVVAEQPPSPI</sequence>